<organism evidence="1 2">
    <name type="scientific">Agrococcus versicolor</name>
    <dbReference type="NCBI Taxonomy" id="501482"/>
    <lineage>
        <taxon>Bacteria</taxon>
        <taxon>Bacillati</taxon>
        <taxon>Actinomycetota</taxon>
        <taxon>Actinomycetes</taxon>
        <taxon>Micrococcales</taxon>
        <taxon>Microbacteriaceae</taxon>
        <taxon>Agrococcus</taxon>
    </lineage>
</organism>
<evidence type="ECO:0000313" key="2">
    <source>
        <dbReference type="Proteomes" id="UP001501599"/>
    </source>
</evidence>
<proteinExistence type="predicted"/>
<dbReference type="Proteomes" id="UP001501599">
    <property type="component" value="Unassembled WGS sequence"/>
</dbReference>
<sequence>MRATAGLGIPILVLSLALTGCVPEPAAADCERFDAVLAAYDAADARVPEPAASGEPEANVPLFEGYSALGEETAAAASDVLPQIDGPESAELVEAVISAAETLERTSQDAIALVQAGDDPGRYGPEAQPGFVALGLTNAIGTVRLHPCHD</sequence>
<dbReference type="RefSeq" id="WP_344344450.1">
    <property type="nucleotide sequence ID" value="NZ_BAAAQT010000008.1"/>
</dbReference>
<evidence type="ECO:0000313" key="1">
    <source>
        <dbReference type="EMBL" id="GAA2175715.1"/>
    </source>
</evidence>
<dbReference type="PROSITE" id="PS51257">
    <property type="entry name" value="PROKAR_LIPOPROTEIN"/>
    <property type="match status" value="1"/>
</dbReference>
<protein>
    <recommendedName>
        <fullName evidence="3">Lipoprotein</fullName>
    </recommendedName>
</protein>
<keyword evidence="2" id="KW-1185">Reference proteome</keyword>
<gene>
    <name evidence="1" type="ORF">GCM10009846_26670</name>
</gene>
<reference evidence="2" key="1">
    <citation type="journal article" date="2019" name="Int. J. Syst. Evol. Microbiol.">
        <title>The Global Catalogue of Microorganisms (GCM) 10K type strain sequencing project: providing services to taxonomists for standard genome sequencing and annotation.</title>
        <authorList>
            <consortium name="The Broad Institute Genomics Platform"/>
            <consortium name="The Broad Institute Genome Sequencing Center for Infectious Disease"/>
            <person name="Wu L."/>
            <person name="Ma J."/>
        </authorList>
    </citation>
    <scope>NUCLEOTIDE SEQUENCE [LARGE SCALE GENOMIC DNA]</scope>
    <source>
        <strain evidence="2">JCM 16026</strain>
    </source>
</reference>
<dbReference type="EMBL" id="BAAAQT010000008">
    <property type="protein sequence ID" value="GAA2175715.1"/>
    <property type="molecule type" value="Genomic_DNA"/>
</dbReference>
<comment type="caution">
    <text evidence="1">The sequence shown here is derived from an EMBL/GenBank/DDBJ whole genome shotgun (WGS) entry which is preliminary data.</text>
</comment>
<accession>A0ABP5MRS4</accession>
<evidence type="ECO:0008006" key="3">
    <source>
        <dbReference type="Google" id="ProtNLM"/>
    </source>
</evidence>
<name>A0ABP5MRS4_9MICO</name>